<dbReference type="InterPro" id="IPR050270">
    <property type="entry name" value="DegV_domain_contain"/>
</dbReference>
<dbReference type="SUPFAM" id="SSF82549">
    <property type="entry name" value="DAK1/DegV-like"/>
    <property type="match status" value="1"/>
</dbReference>
<dbReference type="AlphaFoldDB" id="A0A871XZ81"/>
<dbReference type="Gene3D" id="3.30.1180.10">
    <property type="match status" value="1"/>
</dbReference>
<dbReference type="GO" id="GO:0008289">
    <property type="term" value="F:lipid binding"/>
    <property type="evidence" value="ECO:0007669"/>
    <property type="project" value="UniProtKB-KW"/>
</dbReference>
<proteinExistence type="predicted"/>
<dbReference type="PANTHER" id="PTHR33434">
    <property type="entry name" value="DEGV DOMAIN-CONTAINING PROTEIN DR_1986-RELATED"/>
    <property type="match status" value="1"/>
</dbReference>
<dbReference type="EMBL" id="MW122882">
    <property type="protein sequence ID" value="QOV09063.1"/>
    <property type="molecule type" value="Genomic_DNA"/>
</dbReference>
<name>A0A871XZ81_9CHLR</name>
<reference evidence="2" key="1">
    <citation type="submission" date="2020-10" db="EMBL/GenBank/DDBJ databases">
        <title>Diverse heliorhodopsins detected via functional metagenomics in peat lake Actinobacteria, Chloroflexi and Archaea.</title>
        <authorList>
            <person name="Chazan A."/>
            <person name="Rozenberg A."/>
            <person name="Tahan R."/>
            <person name="Mannen K."/>
            <person name="Nagata T."/>
            <person name="Yaish S."/>
            <person name="Larom S."/>
            <person name="Kandori H."/>
            <person name="Inoue K."/>
            <person name="Beja O."/>
            <person name="Pushkarev A."/>
        </authorList>
    </citation>
    <scope>NUCLEOTIDE SEQUENCE</scope>
</reference>
<sequence>MTVRIVTDSGADIPPADAQGLGITVVPLYVRFGEKVYRDGVDITADEFYTRLVKESATPFTSSPPPGDFIQAYRELATSTDTILSVHVTAKHSATCGTARLAAQSAERPGCHIEILDSQGVTAWQGLVVMAAARVAQAGGTLQQVMDKAQETIGRLKGVAVLDTLSYVARGGRLKWALTTLGSVLSVKPIITLHNGEVRPLGLARNKRKGMERLLNVVKSSDKWQELSVVYSSTAEEAHHLAEQIHAIIPHIKPRIDRFGPALGVHAGPGALAVVGH</sequence>
<organism evidence="2">
    <name type="scientific">uncultured Dehalococcoidia bacterium</name>
    <dbReference type="NCBI Taxonomy" id="498747"/>
    <lineage>
        <taxon>Bacteria</taxon>
        <taxon>Bacillati</taxon>
        <taxon>Chloroflexota</taxon>
        <taxon>Dehalococcoidia</taxon>
        <taxon>environmental samples</taxon>
    </lineage>
</organism>
<protein>
    <submittedName>
        <fullName evidence="2">Protein DegV</fullName>
    </submittedName>
</protein>
<dbReference type="Pfam" id="PF02645">
    <property type="entry name" value="DegV"/>
    <property type="match status" value="1"/>
</dbReference>
<gene>
    <name evidence="2" type="primary">degV</name>
    <name evidence="2" type="ORF">HULAa30F3_00016</name>
</gene>
<dbReference type="InterPro" id="IPR043168">
    <property type="entry name" value="DegV_C"/>
</dbReference>
<accession>A0A871XZ81</accession>
<dbReference type="Gene3D" id="3.40.50.10170">
    <property type="match status" value="1"/>
</dbReference>
<evidence type="ECO:0000313" key="2">
    <source>
        <dbReference type="EMBL" id="QOV09063.1"/>
    </source>
</evidence>
<keyword evidence="1" id="KW-0446">Lipid-binding</keyword>
<dbReference type="PROSITE" id="PS51482">
    <property type="entry name" value="DEGV"/>
    <property type="match status" value="1"/>
</dbReference>
<dbReference type="NCBIfam" id="TIGR00762">
    <property type="entry name" value="DegV"/>
    <property type="match status" value="1"/>
</dbReference>
<dbReference type="InterPro" id="IPR003797">
    <property type="entry name" value="DegV"/>
</dbReference>
<evidence type="ECO:0000256" key="1">
    <source>
        <dbReference type="ARBA" id="ARBA00023121"/>
    </source>
</evidence>
<dbReference type="PANTHER" id="PTHR33434:SF2">
    <property type="entry name" value="FATTY ACID-BINDING PROTEIN TM_1468"/>
    <property type="match status" value="1"/>
</dbReference>